<keyword evidence="3" id="KW-1185">Reference proteome</keyword>
<dbReference type="Gramene" id="Zm00001eb381700_T001">
    <property type="protein sequence ID" value="Zm00001eb381700_P001"/>
    <property type="gene ID" value="Zm00001eb381700"/>
</dbReference>
<name>A0A804R3X3_MAIZE</name>
<dbReference type="FunCoup" id="A0A804R3X3">
    <property type="interactions" value="471"/>
</dbReference>
<protein>
    <submittedName>
        <fullName evidence="2">Uncharacterized protein</fullName>
    </submittedName>
</protein>
<evidence type="ECO:0000256" key="1">
    <source>
        <dbReference type="SAM" id="MobiDB-lite"/>
    </source>
</evidence>
<reference evidence="2" key="2">
    <citation type="submission" date="2019-07" db="EMBL/GenBank/DDBJ databases">
        <authorList>
            <person name="Seetharam A."/>
            <person name="Woodhouse M."/>
            <person name="Cannon E."/>
        </authorList>
    </citation>
    <scope>NUCLEOTIDE SEQUENCE [LARGE SCALE GENOMIC DNA]</scope>
    <source>
        <strain evidence="2">cv. B73</strain>
    </source>
</reference>
<evidence type="ECO:0000313" key="2">
    <source>
        <dbReference type="EnsemblPlants" id="Zm00001eb383170_P001"/>
    </source>
</evidence>
<proteinExistence type="predicted"/>
<dbReference type="EnsemblPlants" id="Zm00001eb383170_T001">
    <property type="protein sequence ID" value="Zm00001eb383170_P001"/>
    <property type="gene ID" value="Zm00001eb383170"/>
</dbReference>
<feature type="region of interest" description="Disordered" evidence="1">
    <location>
        <begin position="176"/>
        <end position="197"/>
    </location>
</feature>
<organism evidence="2 3">
    <name type="scientific">Zea mays</name>
    <name type="common">Maize</name>
    <dbReference type="NCBI Taxonomy" id="4577"/>
    <lineage>
        <taxon>Eukaryota</taxon>
        <taxon>Viridiplantae</taxon>
        <taxon>Streptophyta</taxon>
        <taxon>Embryophyta</taxon>
        <taxon>Tracheophyta</taxon>
        <taxon>Spermatophyta</taxon>
        <taxon>Magnoliopsida</taxon>
        <taxon>Liliopsida</taxon>
        <taxon>Poales</taxon>
        <taxon>Poaceae</taxon>
        <taxon>PACMAD clade</taxon>
        <taxon>Panicoideae</taxon>
        <taxon>Andropogonodae</taxon>
        <taxon>Andropogoneae</taxon>
        <taxon>Tripsacinae</taxon>
        <taxon>Zea</taxon>
    </lineage>
</organism>
<sequence>MPLADRIRDLGVGIAFLRINLDGLVPPAPALAPAKREPDAALSAASLTVEEARKMLRATQMEAAHARIRESGVGAVPYARLPAPLLRRRRPGRGPLRRARARRVRILSLLHLGFARVATPHPLTSRPTISVLVGDILSLLHLGFAPPPALALASLHSPKTHNRVQIAVHSAHSAVTSAPRHATSRLTTGPRCQRRWA</sequence>
<dbReference type="Gramene" id="Zm00001eb383170_T001">
    <property type="protein sequence ID" value="Zm00001eb383170_P001"/>
    <property type="gene ID" value="Zm00001eb383170"/>
</dbReference>
<dbReference type="AlphaFoldDB" id="A0A804R3X3"/>
<accession>A0A804R3X3</accession>
<reference evidence="3" key="1">
    <citation type="journal article" date="2009" name="Science">
        <title>The B73 maize genome: complexity, diversity, and dynamics.</title>
        <authorList>
            <person name="Schnable P.S."/>
            <person name="Ware D."/>
            <person name="Fulton R.S."/>
            <person name="Stein J.C."/>
            <person name="Wei F."/>
            <person name="Pasternak S."/>
            <person name="Liang C."/>
            <person name="Zhang J."/>
            <person name="Fulton L."/>
            <person name="Graves T.A."/>
            <person name="Minx P."/>
            <person name="Reily A.D."/>
            <person name="Courtney L."/>
            <person name="Kruchowski S.S."/>
            <person name="Tomlinson C."/>
            <person name="Strong C."/>
            <person name="Delehaunty K."/>
            <person name="Fronick C."/>
            <person name="Courtney B."/>
            <person name="Rock S.M."/>
            <person name="Belter E."/>
            <person name="Du F."/>
            <person name="Kim K."/>
            <person name="Abbott R.M."/>
            <person name="Cotton M."/>
            <person name="Levy A."/>
            <person name="Marchetto P."/>
            <person name="Ochoa K."/>
            <person name="Jackson S.M."/>
            <person name="Gillam B."/>
            <person name="Chen W."/>
            <person name="Yan L."/>
            <person name="Higginbotham J."/>
            <person name="Cardenas M."/>
            <person name="Waligorski J."/>
            <person name="Applebaum E."/>
            <person name="Phelps L."/>
            <person name="Falcone J."/>
            <person name="Kanchi K."/>
            <person name="Thane T."/>
            <person name="Scimone A."/>
            <person name="Thane N."/>
            <person name="Henke J."/>
            <person name="Wang T."/>
            <person name="Ruppert J."/>
            <person name="Shah N."/>
            <person name="Rotter K."/>
            <person name="Hodges J."/>
            <person name="Ingenthron E."/>
            <person name="Cordes M."/>
            <person name="Kohlberg S."/>
            <person name="Sgro J."/>
            <person name="Delgado B."/>
            <person name="Mead K."/>
            <person name="Chinwalla A."/>
            <person name="Leonard S."/>
            <person name="Crouse K."/>
            <person name="Collura K."/>
            <person name="Kudrna D."/>
            <person name="Currie J."/>
            <person name="He R."/>
            <person name="Angelova A."/>
            <person name="Rajasekar S."/>
            <person name="Mueller T."/>
            <person name="Lomeli R."/>
            <person name="Scara G."/>
            <person name="Ko A."/>
            <person name="Delaney K."/>
            <person name="Wissotski M."/>
            <person name="Lopez G."/>
            <person name="Campos D."/>
            <person name="Braidotti M."/>
            <person name="Ashley E."/>
            <person name="Golser W."/>
            <person name="Kim H."/>
            <person name="Lee S."/>
            <person name="Lin J."/>
            <person name="Dujmic Z."/>
            <person name="Kim W."/>
            <person name="Talag J."/>
            <person name="Zuccolo A."/>
            <person name="Fan C."/>
            <person name="Sebastian A."/>
            <person name="Kramer M."/>
            <person name="Spiegel L."/>
            <person name="Nascimento L."/>
            <person name="Zutavern T."/>
            <person name="Miller B."/>
            <person name="Ambroise C."/>
            <person name="Muller S."/>
            <person name="Spooner W."/>
            <person name="Narechania A."/>
            <person name="Ren L."/>
            <person name="Wei S."/>
            <person name="Kumari S."/>
            <person name="Faga B."/>
            <person name="Levy M.J."/>
            <person name="McMahan L."/>
            <person name="Van Buren P."/>
            <person name="Vaughn M.W."/>
            <person name="Ying K."/>
            <person name="Yeh C.-T."/>
            <person name="Emrich S.J."/>
            <person name="Jia Y."/>
            <person name="Kalyanaraman A."/>
            <person name="Hsia A.-P."/>
            <person name="Barbazuk W.B."/>
            <person name="Baucom R.S."/>
            <person name="Brutnell T.P."/>
            <person name="Carpita N.C."/>
            <person name="Chaparro C."/>
            <person name="Chia J.-M."/>
            <person name="Deragon J.-M."/>
            <person name="Estill J.C."/>
            <person name="Fu Y."/>
            <person name="Jeddeloh J.A."/>
            <person name="Han Y."/>
            <person name="Lee H."/>
            <person name="Li P."/>
            <person name="Lisch D.R."/>
            <person name="Liu S."/>
            <person name="Liu Z."/>
            <person name="Nagel D.H."/>
            <person name="McCann M.C."/>
            <person name="SanMiguel P."/>
            <person name="Myers A.M."/>
            <person name="Nettleton D."/>
            <person name="Nguyen J."/>
            <person name="Penning B.W."/>
            <person name="Ponnala L."/>
            <person name="Schneider K.L."/>
            <person name="Schwartz D.C."/>
            <person name="Sharma A."/>
            <person name="Soderlund C."/>
            <person name="Springer N.M."/>
            <person name="Sun Q."/>
            <person name="Wang H."/>
            <person name="Waterman M."/>
            <person name="Westerman R."/>
            <person name="Wolfgruber T.K."/>
            <person name="Yang L."/>
            <person name="Yu Y."/>
            <person name="Zhang L."/>
            <person name="Zhou S."/>
            <person name="Zhu Q."/>
            <person name="Bennetzen J.L."/>
            <person name="Dawe R.K."/>
            <person name="Jiang J."/>
            <person name="Jiang N."/>
            <person name="Presting G.G."/>
            <person name="Wessler S.R."/>
            <person name="Aluru S."/>
            <person name="Martienssen R.A."/>
            <person name="Clifton S.W."/>
            <person name="McCombie W.R."/>
            <person name="Wing R.A."/>
            <person name="Wilson R.K."/>
        </authorList>
    </citation>
    <scope>NUCLEOTIDE SEQUENCE [LARGE SCALE GENOMIC DNA]</scope>
    <source>
        <strain evidence="3">cv. B73</strain>
    </source>
</reference>
<evidence type="ECO:0000313" key="3">
    <source>
        <dbReference type="Proteomes" id="UP000007305"/>
    </source>
</evidence>
<dbReference type="Proteomes" id="UP000007305">
    <property type="component" value="Chromosome 9"/>
</dbReference>
<dbReference type="EnsemblPlants" id="Zm00001eb381700_T001">
    <property type="protein sequence ID" value="Zm00001eb381700_P001"/>
    <property type="gene ID" value="Zm00001eb381700"/>
</dbReference>
<reference evidence="2" key="3">
    <citation type="submission" date="2021-05" db="UniProtKB">
        <authorList>
            <consortium name="EnsemblPlants"/>
        </authorList>
    </citation>
    <scope>IDENTIFICATION</scope>
    <source>
        <strain evidence="2">cv. B73</strain>
    </source>
</reference>